<feature type="domain" description="Superoxide dismutase copper/zinc binding" evidence="13">
    <location>
        <begin position="78"/>
        <end position="215"/>
    </location>
</feature>
<keyword evidence="15" id="KW-1185">Reference proteome</keyword>
<dbReference type="InterPro" id="IPR024134">
    <property type="entry name" value="SOD_Cu/Zn_/chaperone"/>
</dbReference>
<dbReference type="EMBL" id="VTPC01090698">
    <property type="protein sequence ID" value="KAF2881791.1"/>
    <property type="molecule type" value="Genomic_DNA"/>
</dbReference>
<evidence type="ECO:0000256" key="12">
    <source>
        <dbReference type="SAM" id="SignalP"/>
    </source>
</evidence>
<evidence type="ECO:0000256" key="2">
    <source>
        <dbReference type="ARBA" id="ARBA00001947"/>
    </source>
</evidence>
<evidence type="ECO:0000256" key="10">
    <source>
        <dbReference type="ARBA" id="ARBA00023157"/>
    </source>
</evidence>
<dbReference type="OrthoDB" id="2015551at2759"/>
<comment type="similarity">
    <text evidence="3">Belongs to the Cu-Zn superoxide dismutase family.</text>
</comment>
<keyword evidence="10" id="KW-1015">Disulfide bond</keyword>
<dbReference type="GO" id="GO:0005507">
    <property type="term" value="F:copper ion binding"/>
    <property type="evidence" value="ECO:0007669"/>
    <property type="project" value="InterPro"/>
</dbReference>
<feature type="chain" id="PRO_5035419732" description="superoxide dismutase" evidence="12">
    <location>
        <begin position="26"/>
        <end position="219"/>
    </location>
</feature>
<gene>
    <name evidence="14" type="ORF">ILUMI_24386</name>
</gene>
<reference evidence="14" key="1">
    <citation type="submission" date="2019-08" db="EMBL/GenBank/DDBJ databases">
        <title>The genome of the North American firefly Photinus pyralis.</title>
        <authorList>
            <consortium name="Photinus pyralis genome working group"/>
            <person name="Fallon T.R."/>
            <person name="Sander Lower S.E."/>
            <person name="Weng J.-K."/>
        </authorList>
    </citation>
    <scope>NUCLEOTIDE SEQUENCE</scope>
    <source>
        <strain evidence="14">TRF0915ILg1</strain>
        <tissue evidence="14">Whole body</tissue>
    </source>
</reference>
<evidence type="ECO:0000313" key="15">
    <source>
        <dbReference type="Proteomes" id="UP000801492"/>
    </source>
</evidence>
<keyword evidence="8" id="KW-0560">Oxidoreductase</keyword>
<feature type="signal peptide" evidence="12">
    <location>
        <begin position="1"/>
        <end position="25"/>
    </location>
</feature>
<evidence type="ECO:0000256" key="9">
    <source>
        <dbReference type="ARBA" id="ARBA00023008"/>
    </source>
</evidence>
<dbReference type="PRINTS" id="PR00068">
    <property type="entry name" value="CUZNDISMTASE"/>
</dbReference>
<protein>
    <recommendedName>
        <fullName evidence="4">superoxide dismutase</fullName>
        <ecNumber evidence="4">1.15.1.1</ecNumber>
    </recommendedName>
</protein>
<keyword evidence="6" id="KW-0862">Zinc</keyword>
<evidence type="ECO:0000256" key="7">
    <source>
        <dbReference type="ARBA" id="ARBA00022862"/>
    </source>
</evidence>
<evidence type="ECO:0000259" key="13">
    <source>
        <dbReference type="Pfam" id="PF00080"/>
    </source>
</evidence>
<dbReference type="Gene3D" id="2.60.40.200">
    <property type="entry name" value="Superoxide dismutase, copper/zinc binding domain"/>
    <property type="match status" value="1"/>
</dbReference>
<comment type="cofactor">
    <cofactor evidence="1">
        <name>Cu cation</name>
        <dbReference type="ChEBI" id="CHEBI:23378"/>
    </cofactor>
</comment>
<dbReference type="SUPFAM" id="SSF49329">
    <property type="entry name" value="Cu,Zn superoxide dismutase-like"/>
    <property type="match status" value="1"/>
</dbReference>
<dbReference type="GO" id="GO:0004784">
    <property type="term" value="F:superoxide dismutase activity"/>
    <property type="evidence" value="ECO:0007669"/>
    <property type="project" value="UniProtKB-EC"/>
</dbReference>
<dbReference type="CDD" id="cd00305">
    <property type="entry name" value="Cu-Zn_Superoxide_Dismutase"/>
    <property type="match status" value="1"/>
</dbReference>
<dbReference type="InterPro" id="IPR001424">
    <property type="entry name" value="SOD_Cu_Zn_dom"/>
</dbReference>
<dbReference type="Pfam" id="PF00080">
    <property type="entry name" value="Sod_Cu"/>
    <property type="match status" value="1"/>
</dbReference>
<dbReference type="AlphaFoldDB" id="A0A8K0G0Q0"/>
<evidence type="ECO:0000256" key="11">
    <source>
        <dbReference type="ARBA" id="ARBA00049204"/>
    </source>
</evidence>
<evidence type="ECO:0000256" key="5">
    <source>
        <dbReference type="ARBA" id="ARBA00022723"/>
    </source>
</evidence>
<evidence type="ECO:0000256" key="1">
    <source>
        <dbReference type="ARBA" id="ARBA00001935"/>
    </source>
</evidence>
<comment type="catalytic activity">
    <reaction evidence="11">
        <text>2 superoxide + 2 H(+) = H2O2 + O2</text>
        <dbReference type="Rhea" id="RHEA:20696"/>
        <dbReference type="ChEBI" id="CHEBI:15378"/>
        <dbReference type="ChEBI" id="CHEBI:15379"/>
        <dbReference type="ChEBI" id="CHEBI:16240"/>
        <dbReference type="ChEBI" id="CHEBI:18421"/>
        <dbReference type="EC" id="1.15.1.1"/>
    </reaction>
</comment>
<dbReference type="InterPro" id="IPR036423">
    <property type="entry name" value="SOD-like_Cu/Zn_dom_sf"/>
</dbReference>
<dbReference type="Proteomes" id="UP000801492">
    <property type="component" value="Unassembled WGS sequence"/>
</dbReference>
<proteinExistence type="inferred from homology"/>
<dbReference type="FunFam" id="2.60.40.200:FF:000003">
    <property type="entry name" value="Superoxide dismutase [Cu-Zn], chloroplastic"/>
    <property type="match status" value="1"/>
</dbReference>
<dbReference type="PANTHER" id="PTHR10003">
    <property type="entry name" value="SUPEROXIDE DISMUTASE CU-ZN -RELATED"/>
    <property type="match status" value="1"/>
</dbReference>
<evidence type="ECO:0000256" key="4">
    <source>
        <dbReference type="ARBA" id="ARBA00012682"/>
    </source>
</evidence>
<comment type="cofactor">
    <cofactor evidence="2">
        <name>Zn(2+)</name>
        <dbReference type="ChEBI" id="CHEBI:29105"/>
    </cofactor>
</comment>
<evidence type="ECO:0000256" key="8">
    <source>
        <dbReference type="ARBA" id="ARBA00023002"/>
    </source>
</evidence>
<keyword evidence="5" id="KW-0479">Metal-binding</keyword>
<dbReference type="EC" id="1.15.1.1" evidence="4"/>
<keyword evidence="12" id="KW-0732">Signal</keyword>
<keyword evidence="9" id="KW-0186">Copper</keyword>
<evidence type="ECO:0000256" key="6">
    <source>
        <dbReference type="ARBA" id="ARBA00022833"/>
    </source>
</evidence>
<keyword evidence="7" id="KW-0049">Antioxidant</keyword>
<name>A0A8K0G0Q0_IGNLU</name>
<evidence type="ECO:0000313" key="14">
    <source>
        <dbReference type="EMBL" id="KAF2881791.1"/>
    </source>
</evidence>
<evidence type="ECO:0000256" key="3">
    <source>
        <dbReference type="ARBA" id="ARBA00010457"/>
    </source>
</evidence>
<organism evidence="14 15">
    <name type="scientific">Ignelater luminosus</name>
    <name type="common">Cucubano</name>
    <name type="synonym">Pyrophorus luminosus</name>
    <dbReference type="NCBI Taxonomy" id="2038154"/>
    <lineage>
        <taxon>Eukaryota</taxon>
        <taxon>Metazoa</taxon>
        <taxon>Ecdysozoa</taxon>
        <taxon>Arthropoda</taxon>
        <taxon>Hexapoda</taxon>
        <taxon>Insecta</taxon>
        <taxon>Pterygota</taxon>
        <taxon>Neoptera</taxon>
        <taxon>Endopterygota</taxon>
        <taxon>Coleoptera</taxon>
        <taxon>Polyphaga</taxon>
        <taxon>Elateriformia</taxon>
        <taxon>Elateroidea</taxon>
        <taxon>Elateridae</taxon>
        <taxon>Agrypninae</taxon>
        <taxon>Pyrophorini</taxon>
        <taxon>Ignelater</taxon>
    </lineage>
</organism>
<sequence>MMETINFGILILIVVNVVSIESVIGGDIYPVRPLLIKTYPAVDNYQSDIYEVYQEPYTYDLSVASAIAIIQGEGENDVDGEVLFIQKHPPTGAVLVRGNITGLPPGKHGLHIHQAGDLRRGCEKLGGHYNPYLLQHGGPRDGLRHVGDLGNIEAKEDGFAELNFVDPVLSLVGGGRSIVGRALVITEKEDDFGRGGTADSATTGSSGRPLACGVIAYVK</sequence>
<accession>A0A8K0G0Q0</accession>
<comment type="caution">
    <text evidence="14">The sequence shown here is derived from an EMBL/GenBank/DDBJ whole genome shotgun (WGS) entry which is preliminary data.</text>
</comment>